<dbReference type="AlphaFoldDB" id="A0A383AA31"/>
<reference evidence="1" key="1">
    <citation type="submission" date="2018-05" db="EMBL/GenBank/DDBJ databases">
        <authorList>
            <person name="Lanie J.A."/>
            <person name="Ng W.-L."/>
            <person name="Kazmierczak K.M."/>
            <person name="Andrzejewski T.M."/>
            <person name="Davidsen T.M."/>
            <person name="Wayne K.J."/>
            <person name="Tettelin H."/>
            <person name="Glass J.I."/>
            <person name="Rusch D."/>
            <person name="Podicherti R."/>
            <person name="Tsui H.-C.T."/>
            <person name="Winkler M.E."/>
        </authorList>
    </citation>
    <scope>NUCLEOTIDE SEQUENCE</scope>
</reference>
<gene>
    <name evidence="1" type="ORF">METZ01_LOCUS457263</name>
</gene>
<accession>A0A383AA31</accession>
<proteinExistence type="predicted"/>
<name>A0A383AA31_9ZZZZ</name>
<protein>
    <submittedName>
        <fullName evidence="1">Uncharacterized protein</fullName>
    </submittedName>
</protein>
<dbReference type="EMBL" id="UINC01190311">
    <property type="protein sequence ID" value="SVE04409.1"/>
    <property type="molecule type" value="Genomic_DNA"/>
</dbReference>
<organism evidence="1">
    <name type="scientific">marine metagenome</name>
    <dbReference type="NCBI Taxonomy" id="408172"/>
    <lineage>
        <taxon>unclassified sequences</taxon>
        <taxon>metagenomes</taxon>
        <taxon>ecological metagenomes</taxon>
    </lineage>
</organism>
<sequence>MGPMKVLWLFDQTNQSLQYAMVYLVKPFSETLHALSIPDKEHGHYLEKALFPLNDLAFHRYLS</sequence>
<evidence type="ECO:0000313" key="1">
    <source>
        <dbReference type="EMBL" id="SVE04409.1"/>
    </source>
</evidence>